<organism evidence="1 2">
    <name type="scientific">Naganishia adeliensis</name>
    <dbReference type="NCBI Taxonomy" id="92952"/>
    <lineage>
        <taxon>Eukaryota</taxon>
        <taxon>Fungi</taxon>
        <taxon>Dikarya</taxon>
        <taxon>Basidiomycota</taxon>
        <taxon>Agaricomycotina</taxon>
        <taxon>Tremellomycetes</taxon>
        <taxon>Filobasidiales</taxon>
        <taxon>Filobasidiaceae</taxon>
        <taxon>Naganishia</taxon>
    </lineage>
</organism>
<comment type="caution">
    <text evidence="1">The sequence shown here is derived from an EMBL/GenBank/DDBJ whole genome shotgun (WGS) entry which is preliminary data.</text>
</comment>
<reference evidence="1" key="1">
    <citation type="submission" date="2023-04" db="EMBL/GenBank/DDBJ databases">
        <title>Draft Genome sequencing of Naganishia species isolated from polar environments using Oxford Nanopore Technology.</title>
        <authorList>
            <person name="Leo P."/>
            <person name="Venkateswaran K."/>
        </authorList>
    </citation>
    <scope>NUCLEOTIDE SEQUENCE</scope>
    <source>
        <strain evidence="1">MNA-CCFEE 5262</strain>
    </source>
</reference>
<proteinExistence type="predicted"/>
<evidence type="ECO:0000313" key="1">
    <source>
        <dbReference type="EMBL" id="KAJ9113132.1"/>
    </source>
</evidence>
<sequence length="343" mass="37229">MTATGKPHLVIIGAGVIGLTTALVALEGGKYQVTIVARDFPGDKKSVGYTSPWAGAMDMETLPRFLAMSQDTSSKWDGCFLPINQTEYFVEEKTAEEECLTEMPNSEDTNEPLVGDSQFRYLPKSDLPPDIKQGCTFDTVTIDTSIYLRCLATEVQRLGGSLVRYNLSHVTQLQAPIIPRKADVIIVCAGLGARHLGGVEDQDSYPIRDTIPRASGDVILGGFKTDNDWTAHAVASQTTDILERCIAMAPDLIPETVSRNRDPRVLVEELRKLIIEEGSGLRPARKGGVRIESETIKVGSDTVPLVHHYGHSGAGYQASFGSVRLCLEEVAKVSGQSAIRAKL</sequence>
<evidence type="ECO:0000313" key="2">
    <source>
        <dbReference type="Proteomes" id="UP001230649"/>
    </source>
</evidence>
<accession>A0ACC2WRH0</accession>
<name>A0ACC2WRH0_9TREE</name>
<protein>
    <submittedName>
        <fullName evidence="1">Uncharacterized protein</fullName>
    </submittedName>
</protein>
<dbReference type="Proteomes" id="UP001230649">
    <property type="component" value="Unassembled WGS sequence"/>
</dbReference>
<dbReference type="EMBL" id="JASBWS010000013">
    <property type="protein sequence ID" value="KAJ9113132.1"/>
    <property type="molecule type" value="Genomic_DNA"/>
</dbReference>
<keyword evidence="2" id="KW-1185">Reference proteome</keyword>
<gene>
    <name evidence="1" type="ORF">QFC20_002022</name>
</gene>